<protein>
    <recommendedName>
        <fullName evidence="11">Protease HtpX homolog</fullName>
        <ecNumber evidence="11">3.4.24.-</ecNumber>
    </recommendedName>
</protein>
<dbReference type="AlphaFoldDB" id="A0A2T0PZT1"/>
<keyword evidence="9 11" id="KW-0482">Metalloprotease</keyword>
<organism evidence="13 14">
    <name type="scientific">Allonocardiopsis opalescens</name>
    <dbReference type="NCBI Taxonomy" id="1144618"/>
    <lineage>
        <taxon>Bacteria</taxon>
        <taxon>Bacillati</taxon>
        <taxon>Actinomycetota</taxon>
        <taxon>Actinomycetes</taxon>
        <taxon>Streptosporangiales</taxon>
        <taxon>Allonocardiopsis</taxon>
    </lineage>
</organism>
<evidence type="ECO:0000313" key="13">
    <source>
        <dbReference type="EMBL" id="PRX97061.1"/>
    </source>
</evidence>
<sequence length="308" mass="33251">MARTRFAADRGLTNRMLTTMFLLGLVYVVFIAAMVAAGVQWWLILLVVVGFFLFQFFGSERMALYSMNARVVSPEEAPALHGVVDRLCAMADMPKPKVAIAHSDMPNAFATGHSRKKALVCVTTGLLRRLEPERDPAELEAVLAHELSHVAHRDVAVMTIASTLGILAGFVSRFALQFAFVGGRGNNNNGGALLGLAVILVSAIVYAVSFLLIRVLSRYRELAADRGAAQLTGRPSALASALTKISGEMGRIPTGDLRKAEPINAFFLVPAFAKRRGISLAQLFATHPPLEQRLEQLARISADLGRGA</sequence>
<evidence type="ECO:0000313" key="14">
    <source>
        <dbReference type="Proteomes" id="UP000237846"/>
    </source>
</evidence>
<keyword evidence="2 11" id="KW-1003">Cell membrane</keyword>
<feature type="binding site" evidence="11">
    <location>
        <position position="145"/>
    </location>
    <ligand>
        <name>Zn(2+)</name>
        <dbReference type="ChEBI" id="CHEBI:29105"/>
        <note>catalytic</note>
    </ligand>
</feature>
<feature type="active site" evidence="11">
    <location>
        <position position="146"/>
    </location>
</feature>
<dbReference type="Pfam" id="PF01435">
    <property type="entry name" value="Peptidase_M48"/>
    <property type="match status" value="1"/>
</dbReference>
<dbReference type="GO" id="GO:0005886">
    <property type="term" value="C:plasma membrane"/>
    <property type="evidence" value="ECO:0007669"/>
    <property type="project" value="UniProtKB-SubCell"/>
</dbReference>
<evidence type="ECO:0000256" key="3">
    <source>
        <dbReference type="ARBA" id="ARBA00022670"/>
    </source>
</evidence>
<gene>
    <name evidence="11" type="primary">htpX</name>
    <name evidence="13" type="ORF">CLV72_10697</name>
</gene>
<feature type="transmembrane region" description="Helical" evidence="11">
    <location>
        <begin position="155"/>
        <end position="180"/>
    </location>
</feature>
<dbReference type="NCBIfam" id="NF002669">
    <property type="entry name" value="PRK02391.1"/>
    <property type="match status" value="1"/>
</dbReference>
<feature type="domain" description="Peptidase M48" evidence="12">
    <location>
        <begin position="75"/>
        <end position="299"/>
    </location>
</feature>
<dbReference type="GO" id="GO:0008270">
    <property type="term" value="F:zinc ion binding"/>
    <property type="evidence" value="ECO:0007669"/>
    <property type="project" value="UniProtKB-UniRule"/>
</dbReference>
<keyword evidence="8 11" id="KW-1133">Transmembrane helix</keyword>
<feature type="transmembrane region" description="Helical" evidence="11">
    <location>
        <begin position="192"/>
        <end position="213"/>
    </location>
</feature>
<feature type="transmembrane region" description="Helical" evidence="11">
    <location>
        <begin position="39"/>
        <end position="57"/>
    </location>
</feature>
<dbReference type="HAMAP" id="MF_00188">
    <property type="entry name" value="Pept_M48_protease_HtpX"/>
    <property type="match status" value="1"/>
</dbReference>
<keyword evidence="5 11" id="KW-0479">Metal-binding</keyword>
<dbReference type="PANTHER" id="PTHR43221:SF2">
    <property type="entry name" value="PROTEASE HTPX HOMOLOG"/>
    <property type="match status" value="1"/>
</dbReference>
<feature type="binding site" evidence="11">
    <location>
        <position position="221"/>
    </location>
    <ligand>
        <name>Zn(2+)</name>
        <dbReference type="ChEBI" id="CHEBI:29105"/>
        <note>catalytic</note>
    </ligand>
</feature>
<comment type="subcellular location">
    <subcellularLocation>
        <location evidence="11">Cell membrane</location>
        <topology evidence="11">Multi-pass membrane protein</topology>
    </subcellularLocation>
</comment>
<evidence type="ECO:0000256" key="10">
    <source>
        <dbReference type="ARBA" id="ARBA00023136"/>
    </source>
</evidence>
<evidence type="ECO:0000256" key="9">
    <source>
        <dbReference type="ARBA" id="ARBA00023049"/>
    </source>
</evidence>
<keyword evidence="3 11" id="KW-0645">Protease</keyword>
<keyword evidence="7 11" id="KW-0862">Zinc</keyword>
<name>A0A2T0PZT1_9ACTN</name>
<accession>A0A2T0PZT1</accession>
<evidence type="ECO:0000256" key="5">
    <source>
        <dbReference type="ARBA" id="ARBA00022723"/>
    </source>
</evidence>
<dbReference type="GO" id="GO:0004222">
    <property type="term" value="F:metalloendopeptidase activity"/>
    <property type="evidence" value="ECO:0007669"/>
    <property type="project" value="UniProtKB-UniRule"/>
</dbReference>
<evidence type="ECO:0000256" key="4">
    <source>
        <dbReference type="ARBA" id="ARBA00022692"/>
    </source>
</evidence>
<dbReference type="EMBL" id="PVZC01000006">
    <property type="protein sequence ID" value="PRX97061.1"/>
    <property type="molecule type" value="Genomic_DNA"/>
</dbReference>
<dbReference type="OrthoDB" id="15218at2"/>
<comment type="cofactor">
    <cofactor evidence="11">
        <name>Zn(2+)</name>
        <dbReference type="ChEBI" id="CHEBI:29105"/>
    </cofactor>
    <text evidence="11">Binds 1 zinc ion per subunit.</text>
</comment>
<comment type="similarity">
    <text evidence="1 11">Belongs to the peptidase M48B family.</text>
</comment>
<dbReference type="GO" id="GO:0006508">
    <property type="term" value="P:proteolysis"/>
    <property type="evidence" value="ECO:0007669"/>
    <property type="project" value="UniProtKB-KW"/>
</dbReference>
<proteinExistence type="inferred from homology"/>
<dbReference type="CDD" id="cd07327">
    <property type="entry name" value="M48B_HtpX_like"/>
    <property type="match status" value="1"/>
</dbReference>
<keyword evidence="4 11" id="KW-0812">Transmembrane</keyword>
<dbReference type="RefSeq" id="WP_106249563.1">
    <property type="nucleotide sequence ID" value="NZ_PVZC01000006.1"/>
</dbReference>
<dbReference type="Gene3D" id="3.30.2010.10">
    <property type="entry name" value="Metalloproteases ('zincins'), catalytic domain"/>
    <property type="match status" value="1"/>
</dbReference>
<evidence type="ECO:0000259" key="12">
    <source>
        <dbReference type="Pfam" id="PF01435"/>
    </source>
</evidence>
<evidence type="ECO:0000256" key="11">
    <source>
        <dbReference type="HAMAP-Rule" id="MF_00188"/>
    </source>
</evidence>
<dbReference type="InterPro" id="IPR022919">
    <property type="entry name" value="Pept_M48_protease_HtpX"/>
</dbReference>
<evidence type="ECO:0000256" key="1">
    <source>
        <dbReference type="ARBA" id="ARBA00009779"/>
    </source>
</evidence>
<dbReference type="EC" id="3.4.24.-" evidence="11"/>
<dbReference type="Proteomes" id="UP000237846">
    <property type="component" value="Unassembled WGS sequence"/>
</dbReference>
<dbReference type="InterPro" id="IPR001915">
    <property type="entry name" value="Peptidase_M48"/>
</dbReference>
<feature type="transmembrane region" description="Helical" evidence="11">
    <location>
        <begin position="12"/>
        <end position="33"/>
    </location>
</feature>
<keyword evidence="10 11" id="KW-0472">Membrane</keyword>
<evidence type="ECO:0000256" key="7">
    <source>
        <dbReference type="ARBA" id="ARBA00022833"/>
    </source>
</evidence>
<evidence type="ECO:0000256" key="6">
    <source>
        <dbReference type="ARBA" id="ARBA00022801"/>
    </source>
</evidence>
<evidence type="ECO:0000256" key="2">
    <source>
        <dbReference type="ARBA" id="ARBA00022475"/>
    </source>
</evidence>
<comment type="caution">
    <text evidence="13">The sequence shown here is derived from an EMBL/GenBank/DDBJ whole genome shotgun (WGS) entry which is preliminary data.</text>
</comment>
<feature type="binding site" evidence="11">
    <location>
        <position position="149"/>
    </location>
    <ligand>
        <name>Zn(2+)</name>
        <dbReference type="ChEBI" id="CHEBI:29105"/>
        <note>catalytic</note>
    </ligand>
</feature>
<keyword evidence="6 11" id="KW-0378">Hydrolase</keyword>
<reference evidence="13 14" key="1">
    <citation type="submission" date="2018-03" db="EMBL/GenBank/DDBJ databases">
        <title>Genomic Encyclopedia of Archaeal and Bacterial Type Strains, Phase II (KMG-II): from individual species to whole genera.</title>
        <authorList>
            <person name="Goeker M."/>
        </authorList>
    </citation>
    <scope>NUCLEOTIDE SEQUENCE [LARGE SCALE GENOMIC DNA]</scope>
    <source>
        <strain evidence="13 14">DSM 45601</strain>
    </source>
</reference>
<evidence type="ECO:0000256" key="8">
    <source>
        <dbReference type="ARBA" id="ARBA00022989"/>
    </source>
</evidence>
<keyword evidence="13" id="KW-0346">Stress response</keyword>
<dbReference type="InterPro" id="IPR050083">
    <property type="entry name" value="HtpX_protease"/>
</dbReference>
<keyword evidence="14" id="KW-1185">Reference proteome</keyword>
<dbReference type="PANTHER" id="PTHR43221">
    <property type="entry name" value="PROTEASE HTPX"/>
    <property type="match status" value="1"/>
</dbReference>